<dbReference type="SUPFAM" id="SSF52374">
    <property type="entry name" value="Nucleotidylyl transferase"/>
    <property type="match status" value="1"/>
</dbReference>
<keyword evidence="2" id="KW-0694">RNA-binding</keyword>
<evidence type="ECO:0000256" key="1">
    <source>
        <dbReference type="ARBA" id="ARBA00022694"/>
    </source>
</evidence>
<comment type="caution">
    <text evidence="3">The sequence shown here is derived from an EMBL/GenBank/DDBJ whole genome shotgun (WGS) entry which is preliminary data.</text>
</comment>
<dbReference type="GO" id="GO:0006400">
    <property type="term" value="P:tRNA modification"/>
    <property type="evidence" value="ECO:0007669"/>
    <property type="project" value="UniProtKB-UniRule"/>
</dbReference>
<keyword evidence="2" id="KW-0067">ATP-binding</keyword>
<dbReference type="AlphaFoldDB" id="A0A8J7VZR9"/>
<keyword evidence="2" id="KW-0820">tRNA-binding</keyword>
<dbReference type="HAMAP" id="MF_01539">
    <property type="entry name" value="TmcAL"/>
    <property type="match status" value="1"/>
</dbReference>
<feature type="binding site" evidence="2">
    <location>
        <begin position="7"/>
        <end position="20"/>
    </location>
    <ligand>
        <name>ATP</name>
        <dbReference type="ChEBI" id="CHEBI:30616"/>
    </ligand>
</feature>
<feature type="binding site" evidence="2">
    <location>
        <position position="102"/>
    </location>
    <ligand>
        <name>ATP</name>
        <dbReference type="ChEBI" id="CHEBI:30616"/>
    </ligand>
</feature>
<dbReference type="Proteomes" id="UP000675664">
    <property type="component" value="Unassembled WGS sequence"/>
</dbReference>
<evidence type="ECO:0000313" key="3">
    <source>
        <dbReference type="EMBL" id="MBR0596536.1"/>
    </source>
</evidence>
<feature type="binding site" evidence="2">
    <location>
        <position position="188"/>
    </location>
    <ligand>
        <name>ATP</name>
        <dbReference type="ChEBI" id="CHEBI:30616"/>
    </ligand>
</feature>
<keyword evidence="2" id="KW-0436">Ligase</keyword>
<accession>A0A8J7VZR9</accession>
<dbReference type="EMBL" id="JAGSND010000001">
    <property type="protein sequence ID" value="MBR0596536.1"/>
    <property type="molecule type" value="Genomic_DNA"/>
</dbReference>
<keyword evidence="4" id="KW-1185">Reference proteome</keyword>
<evidence type="ECO:0000313" key="4">
    <source>
        <dbReference type="Proteomes" id="UP000675664"/>
    </source>
</evidence>
<comment type="subcellular location">
    <subcellularLocation>
        <location evidence="2">Cytoplasm</location>
    </subcellularLocation>
</comment>
<evidence type="ECO:0000256" key="2">
    <source>
        <dbReference type="HAMAP-Rule" id="MF_01539"/>
    </source>
</evidence>
<proteinExistence type="inferred from homology"/>
<organism evidence="3 4">
    <name type="scientific">Sinanaerobacter chloroacetimidivorans</name>
    <dbReference type="NCBI Taxonomy" id="2818044"/>
    <lineage>
        <taxon>Bacteria</taxon>
        <taxon>Bacillati</taxon>
        <taxon>Bacillota</taxon>
        <taxon>Clostridia</taxon>
        <taxon>Peptostreptococcales</taxon>
        <taxon>Anaerovoracaceae</taxon>
        <taxon>Sinanaerobacter</taxon>
    </lineage>
</organism>
<dbReference type="PANTHER" id="PTHR37825:SF1">
    <property type="entry name" value="TRNA(MET) CYTIDINE ACETATE LIGASE"/>
    <property type="match status" value="1"/>
</dbReference>
<dbReference type="GO" id="GO:0000049">
    <property type="term" value="F:tRNA binding"/>
    <property type="evidence" value="ECO:0007669"/>
    <property type="project" value="UniProtKB-KW"/>
</dbReference>
<keyword evidence="1 2" id="KW-0819">tRNA processing</keyword>
<dbReference type="PANTHER" id="PTHR37825">
    <property type="entry name" value="TRNA(MET) CYTIDINE ACETATE LIGASE"/>
    <property type="match status" value="1"/>
</dbReference>
<dbReference type="RefSeq" id="WP_227016661.1">
    <property type="nucleotide sequence ID" value="NZ_JAGSND010000001.1"/>
</dbReference>
<name>A0A8J7VZR9_9FIRM</name>
<sequence>MNVLAIIAEYNPFHNGHYYHLKESVKAVNADYTICIMSGNFMQRGEPALLNKWIRSRMAVENGIDLVFELPFVFACNNAEYFAKGAVDILNRLGCVSHLSFGSEIGSITRLAEAANHLAAETPELSELIRSFADLGISYPKARYEALKEYTDPQTAEVLKEANNILGVEYLKQLQQTKSRIQPITIKRYGTGYHDKGFYENIASATAIRHKLSESEELESLKQYLPTPSFEVLNEFNEDINLFFDGFYKLLIYRILTEEKENLNAVLSATEGLENKVWKAAKTAVNFESMIKAVKSKRYTATRIQRLFTHILVNLNKKSFQSILKEELNYGRILAFNQKGAALLKKIKKEELSTIPILTNINRELPKDAGEWKLLQYDIAASDVYNLVTVGEVYKYSDYIMKPYNHFISNEFV</sequence>
<dbReference type="InterPro" id="IPR014729">
    <property type="entry name" value="Rossmann-like_a/b/a_fold"/>
</dbReference>
<dbReference type="GO" id="GO:0016879">
    <property type="term" value="F:ligase activity, forming carbon-nitrogen bonds"/>
    <property type="evidence" value="ECO:0007669"/>
    <property type="project" value="UniProtKB-UniRule"/>
</dbReference>
<dbReference type="Pfam" id="PF05636">
    <property type="entry name" value="HIGH_NTase1"/>
    <property type="match status" value="1"/>
</dbReference>
<comment type="catalytic activity">
    <reaction evidence="2">
        <text>cytidine(34) in elongator tRNA(Met) + acetate + ATP = N(4)-acetylcytidine(34) in elongator tRNA(Met) + AMP + diphosphate</text>
        <dbReference type="Rhea" id="RHEA:58144"/>
        <dbReference type="Rhea" id="RHEA-COMP:10693"/>
        <dbReference type="Rhea" id="RHEA-COMP:10694"/>
        <dbReference type="ChEBI" id="CHEBI:30089"/>
        <dbReference type="ChEBI" id="CHEBI:30616"/>
        <dbReference type="ChEBI" id="CHEBI:33019"/>
        <dbReference type="ChEBI" id="CHEBI:74900"/>
        <dbReference type="ChEBI" id="CHEBI:82748"/>
        <dbReference type="ChEBI" id="CHEBI:456215"/>
    </reaction>
</comment>
<gene>
    <name evidence="2" type="primary">tmcAL</name>
    <name evidence="3" type="ORF">KCX82_01485</name>
</gene>
<dbReference type="GO" id="GO:0005524">
    <property type="term" value="F:ATP binding"/>
    <property type="evidence" value="ECO:0007669"/>
    <property type="project" value="UniProtKB-KW"/>
</dbReference>
<comment type="caution">
    <text evidence="2">Lacks conserved residue(s) required for the propagation of feature annotation.</text>
</comment>
<dbReference type="GO" id="GO:0005737">
    <property type="term" value="C:cytoplasm"/>
    <property type="evidence" value="ECO:0007669"/>
    <property type="project" value="UniProtKB-SubCell"/>
</dbReference>
<comment type="similarity">
    <text evidence="2">Belongs to the TmcAL family.</text>
</comment>
<dbReference type="InterPro" id="IPR008513">
    <property type="entry name" value="tRNA(Met)_cyd_acetate_ligase"/>
</dbReference>
<feature type="binding site" evidence="2">
    <location>
        <position position="163"/>
    </location>
    <ligand>
        <name>ATP</name>
        <dbReference type="ChEBI" id="CHEBI:30616"/>
    </ligand>
</feature>
<comment type="function">
    <text evidence="2">Catalyzes the formation of N(4)-acetylcytidine (ac(4)C) at the wobble position of elongator tRNA(Met), using acetate and ATP as substrates. First activates an acetate ion to form acetyladenylate (Ac-AMP) and then transfers the acetyl group to tRNA to form ac(4)C34.</text>
</comment>
<dbReference type="EC" id="6.3.4.-" evidence="2"/>
<dbReference type="Gene3D" id="3.40.50.620">
    <property type="entry name" value="HUPs"/>
    <property type="match status" value="1"/>
</dbReference>
<protein>
    <recommendedName>
        <fullName evidence="2">tRNA(Met) cytidine acetate ligase</fullName>
        <ecNumber evidence="2">6.3.4.-</ecNumber>
    </recommendedName>
</protein>
<dbReference type="NCBIfam" id="NF010191">
    <property type="entry name" value="PRK13670.1"/>
    <property type="match status" value="1"/>
</dbReference>
<reference evidence="3" key="1">
    <citation type="submission" date="2021-04" db="EMBL/GenBank/DDBJ databases">
        <title>Sinoanaerobacter chloroacetimidivorans sp. nov., an obligate anaerobic bacterium isolated from anaerobic sludge.</title>
        <authorList>
            <person name="Bao Y."/>
        </authorList>
    </citation>
    <scope>NUCLEOTIDE SEQUENCE</scope>
    <source>
        <strain evidence="3">BAD-6</strain>
    </source>
</reference>
<keyword evidence="2" id="KW-0547">Nucleotide-binding</keyword>
<reference evidence="3" key="2">
    <citation type="submission" date="2021-04" db="EMBL/GenBank/DDBJ databases">
        <authorList>
            <person name="Liu J."/>
        </authorList>
    </citation>
    <scope>NUCLEOTIDE SEQUENCE</scope>
    <source>
        <strain evidence="3">BAD-6</strain>
    </source>
</reference>
<keyword evidence="2" id="KW-0963">Cytoplasm</keyword>